<name>C1FGC6_MICCC</name>
<dbReference type="InParanoid" id="C1FGC6"/>
<feature type="compositionally biased region" description="Polar residues" evidence="8">
    <location>
        <begin position="222"/>
        <end position="238"/>
    </location>
</feature>
<dbReference type="InterPro" id="IPR036961">
    <property type="entry name" value="Kinesin_motor_dom_sf"/>
</dbReference>
<reference evidence="10 11" key="1">
    <citation type="journal article" date="2009" name="Science">
        <title>Green evolution and dynamic adaptations revealed by genomes of the marine picoeukaryotes Micromonas.</title>
        <authorList>
            <person name="Worden A.Z."/>
            <person name="Lee J.H."/>
            <person name="Mock T."/>
            <person name="Rouze P."/>
            <person name="Simmons M.P."/>
            <person name="Aerts A.L."/>
            <person name="Allen A.E."/>
            <person name="Cuvelier M.L."/>
            <person name="Derelle E."/>
            <person name="Everett M.V."/>
            <person name="Foulon E."/>
            <person name="Grimwood J."/>
            <person name="Gundlach H."/>
            <person name="Henrissat B."/>
            <person name="Napoli C."/>
            <person name="McDonald S.M."/>
            <person name="Parker M.S."/>
            <person name="Rombauts S."/>
            <person name="Salamov A."/>
            <person name="Von Dassow P."/>
            <person name="Badger J.H."/>
            <person name="Coutinho P.M."/>
            <person name="Demir E."/>
            <person name="Dubchak I."/>
            <person name="Gentemann C."/>
            <person name="Eikrem W."/>
            <person name="Gready J.E."/>
            <person name="John U."/>
            <person name="Lanier W."/>
            <person name="Lindquist E.A."/>
            <person name="Lucas S."/>
            <person name="Mayer K.F."/>
            <person name="Moreau H."/>
            <person name="Not F."/>
            <person name="Otillar R."/>
            <person name="Panaud O."/>
            <person name="Pangilinan J."/>
            <person name="Paulsen I."/>
            <person name="Piegu B."/>
            <person name="Poliakov A."/>
            <person name="Robbens S."/>
            <person name="Schmutz J."/>
            <person name="Toulza E."/>
            <person name="Wyss T."/>
            <person name="Zelensky A."/>
            <person name="Zhou K."/>
            <person name="Armbrust E.V."/>
            <person name="Bhattacharya D."/>
            <person name="Goodenough U.W."/>
            <person name="Van de Peer Y."/>
            <person name="Grigoriev I.V."/>
        </authorList>
    </citation>
    <scope>NUCLEOTIDE SEQUENCE [LARGE SCALE GENOMIC DNA]</scope>
    <source>
        <strain evidence="11">RCC299 / NOUM17</strain>
    </source>
</reference>
<dbReference type="GO" id="GO:0051231">
    <property type="term" value="P:spindle elongation"/>
    <property type="evidence" value="ECO:0007669"/>
    <property type="project" value="TreeGrafter"/>
</dbReference>
<feature type="region of interest" description="Disordered" evidence="8">
    <location>
        <begin position="174"/>
        <end position="194"/>
    </location>
</feature>
<gene>
    <name evidence="10" type="primary">FAP125</name>
    <name evidence="10" type="ORF">MICPUN_60819</name>
</gene>
<evidence type="ECO:0000256" key="7">
    <source>
        <dbReference type="PROSITE-ProRule" id="PRU00283"/>
    </source>
</evidence>
<evidence type="ECO:0000256" key="8">
    <source>
        <dbReference type="SAM" id="MobiDB-lite"/>
    </source>
</evidence>
<comment type="similarity">
    <text evidence="7">Belongs to the TRAFAC class myosin-kinesin ATPase superfamily. Kinesin family.</text>
</comment>
<dbReference type="AlphaFoldDB" id="C1FGC6"/>
<dbReference type="GO" id="GO:0007052">
    <property type="term" value="P:mitotic spindle organization"/>
    <property type="evidence" value="ECO:0007669"/>
    <property type="project" value="TreeGrafter"/>
</dbReference>
<keyword evidence="3 7" id="KW-0547">Nucleotide-binding</keyword>
<keyword evidence="6 7" id="KW-0505">Motor protein</keyword>
<dbReference type="PANTHER" id="PTHR47969:SF15">
    <property type="entry name" value="CHROMOSOME-ASSOCIATED KINESIN KIF4A-RELATED"/>
    <property type="match status" value="1"/>
</dbReference>
<evidence type="ECO:0000256" key="1">
    <source>
        <dbReference type="ARBA" id="ARBA00004496"/>
    </source>
</evidence>
<protein>
    <submittedName>
        <fullName evidence="10">Kinesin-like protein</fullName>
    </submittedName>
</protein>
<feature type="region of interest" description="Disordered" evidence="8">
    <location>
        <begin position="216"/>
        <end position="258"/>
    </location>
</feature>
<evidence type="ECO:0000256" key="6">
    <source>
        <dbReference type="ARBA" id="ARBA00023175"/>
    </source>
</evidence>
<dbReference type="PROSITE" id="PS50067">
    <property type="entry name" value="KINESIN_MOTOR_2"/>
    <property type="match status" value="1"/>
</dbReference>
<dbReference type="PRINTS" id="PR00380">
    <property type="entry name" value="KINESINHEAVY"/>
</dbReference>
<dbReference type="SMART" id="SM00129">
    <property type="entry name" value="KISc"/>
    <property type="match status" value="1"/>
</dbReference>
<dbReference type="GO" id="GO:0005875">
    <property type="term" value="C:microtubule associated complex"/>
    <property type="evidence" value="ECO:0007669"/>
    <property type="project" value="TreeGrafter"/>
</dbReference>
<dbReference type="GeneID" id="8245610"/>
<sequence>MSVAEIRMSVRVRPTPPGDPRAVNLDPRTGALALTTGEVFDYPSSVVVGSDQDVAYDALCAPLVRHALTGYDCTLVAYGQTGSGKTHTMFGPPGCLVEARVRQWRGESDGGKSTDAPRDWGLFPRAVLELMRTPGVRSIRASAVEVYHENVFDLMNAREQLSLGSSKTKFGRRVQGATESGSDDVAARGGQGGVHPSCCTCHKCFQLQEKEKERARAERTLVASTRGSSRAVSEGTRTSWSSNAPASSSNAQTTRETFSTVGETLVPLDTPESLARFARSVEATRTSKSHLLNDRSSRSHCLVKVRAKSSDGARVSLLFVDLAGSERVARTGATGEAKHEAQAINGSLSALGRVVKMLGEQSRAKKGRGGAPRGHVPYRDASLTMLLRDSFGGGSCTSVVVNVAGEPEHVDETACSLRFGERMSVVRNEPTTRVLGDVDARSSCEAPGGGRGSISRTKVGTDVSRAAELKRRLAVARAELNALELSGHGGGFVKGGPVTEIQSLRRGLEKLKAVDAASAKLRVDMAEAQGERAPSAVKISHLRKALATSANQAEVLRSVVERQKTIKAIWAEPTVSYARKAAEVRQIQSELEMEESYWVGRDQYGDRFDITMGPCQPEQTVQCRRTVTATRLDRNHGWGMNLRFRCGGQVVSIGNSFTRSRSTTTSFTMSDGQCPDVVNRNNWEGHDRYSDRFAIKVSGCVGAALGDAQKYDHEDKLIQ</sequence>
<dbReference type="InterPro" id="IPR027417">
    <property type="entry name" value="P-loop_NTPase"/>
</dbReference>
<feature type="binding site" evidence="7">
    <location>
        <begin position="79"/>
        <end position="86"/>
    </location>
    <ligand>
        <name>ATP</name>
        <dbReference type="ChEBI" id="CHEBI:30616"/>
    </ligand>
</feature>
<dbReference type="GO" id="GO:0005737">
    <property type="term" value="C:cytoplasm"/>
    <property type="evidence" value="ECO:0007669"/>
    <property type="project" value="UniProtKB-SubCell"/>
</dbReference>
<evidence type="ECO:0000256" key="4">
    <source>
        <dbReference type="ARBA" id="ARBA00022840"/>
    </source>
</evidence>
<dbReference type="EMBL" id="CP001575">
    <property type="protein sequence ID" value="ACO69234.1"/>
    <property type="molecule type" value="Genomic_DNA"/>
</dbReference>
<dbReference type="eggNOG" id="KOG0243">
    <property type="taxonomic scope" value="Eukaryota"/>
</dbReference>
<keyword evidence="5" id="KW-0175">Coiled coil</keyword>
<dbReference type="Pfam" id="PF00225">
    <property type="entry name" value="Kinesin"/>
    <property type="match status" value="2"/>
</dbReference>
<dbReference type="eggNOG" id="KOG0239">
    <property type="taxonomic scope" value="Eukaryota"/>
</dbReference>
<proteinExistence type="inferred from homology"/>
<evidence type="ECO:0000256" key="2">
    <source>
        <dbReference type="ARBA" id="ARBA00022490"/>
    </source>
</evidence>
<keyword evidence="11" id="KW-1185">Reference proteome</keyword>
<organism evidence="10 11">
    <name type="scientific">Micromonas commoda (strain RCC299 / NOUM17 / CCMP2709)</name>
    <name type="common">Picoplanktonic green alga</name>
    <dbReference type="NCBI Taxonomy" id="296587"/>
    <lineage>
        <taxon>Eukaryota</taxon>
        <taxon>Viridiplantae</taxon>
        <taxon>Chlorophyta</taxon>
        <taxon>Mamiellophyceae</taxon>
        <taxon>Mamiellales</taxon>
        <taxon>Mamiellaceae</taxon>
        <taxon>Micromonas</taxon>
    </lineage>
</organism>
<dbReference type="InterPro" id="IPR001752">
    <property type="entry name" value="Kinesin_motor_dom"/>
</dbReference>
<dbReference type="PANTHER" id="PTHR47969">
    <property type="entry name" value="CHROMOSOME-ASSOCIATED KINESIN KIF4A-RELATED"/>
    <property type="match status" value="1"/>
</dbReference>
<feature type="domain" description="Kinesin motor" evidence="9">
    <location>
        <begin position="5"/>
        <end position="426"/>
    </location>
</feature>
<evidence type="ECO:0000313" key="11">
    <source>
        <dbReference type="Proteomes" id="UP000002009"/>
    </source>
</evidence>
<accession>C1FGC6</accession>
<feature type="compositionally biased region" description="Low complexity" evidence="8">
    <location>
        <begin position="239"/>
        <end position="251"/>
    </location>
</feature>
<comment type="subcellular location">
    <subcellularLocation>
        <location evidence="1">Cytoplasm</location>
    </subcellularLocation>
</comment>
<evidence type="ECO:0000313" key="10">
    <source>
        <dbReference type="EMBL" id="ACO69234.1"/>
    </source>
</evidence>
<dbReference type="GO" id="GO:0005524">
    <property type="term" value="F:ATP binding"/>
    <property type="evidence" value="ECO:0007669"/>
    <property type="project" value="UniProtKB-UniRule"/>
</dbReference>
<dbReference type="STRING" id="296587.C1FGC6"/>
<keyword evidence="2" id="KW-0963">Cytoplasm</keyword>
<dbReference type="InterPro" id="IPR027640">
    <property type="entry name" value="Kinesin-like_fam"/>
</dbReference>
<evidence type="ECO:0000259" key="9">
    <source>
        <dbReference type="PROSITE" id="PS50067"/>
    </source>
</evidence>
<evidence type="ECO:0000256" key="3">
    <source>
        <dbReference type="ARBA" id="ARBA00022741"/>
    </source>
</evidence>
<keyword evidence="4 7" id="KW-0067">ATP-binding</keyword>
<dbReference type="RefSeq" id="XP_002507976.1">
    <property type="nucleotide sequence ID" value="XM_002507930.1"/>
</dbReference>
<dbReference type="GO" id="GO:0003777">
    <property type="term" value="F:microtubule motor activity"/>
    <property type="evidence" value="ECO:0007669"/>
    <property type="project" value="InterPro"/>
</dbReference>
<dbReference type="SUPFAM" id="SSF52540">
    <property type="entry name" value="P-loop containing nucleoside triphosphate hydrolases"/>
    <property type="match status" value="1"/>
</dbReference>
<dbReference type="GO" id="GO:0007018">
    <property type="term" value="P:microtubule-based movement"/>
    <property type="evidence" value="ECO:0007669"/>
    <property type="project" value="InterPro"/>
</dbReference>
<evidence type="ECO:0000256" key="5">
    <source>
        <dbReference type="ARBA" id="ARBA00023054"/>
    </source>
</evidence>
<dbReference type="OrthoDB" id="3176171at2759"/>
<dbReference type="KEGG" id="mis:MICPUN_60819"/>
<dbReference type="Gene3D" id="3.40.850.10">
    <property type="entry name" value="Kinesin motor domain"/>
    <property type="match status" value="1"/>
</dbReference>
<dbReference type="Proteomes" id="UP000002009">
    <property type="component" value="Chromosome 8"/>
</dbReference>
<dbReference type="GO" id="GO:0008017">
    <property type="term" value="F:microtubule binding"/>
    <property type="evidence" value="ECO:0007669"/>
    <property type="project" value="InterPro"/>
</dbReference>